<comment type="caution">
    <text evidence="19">The sequence shown here is derived from an EMBL/GenBank/DDBJ whole genome shotgun (WGS) entry which is preliminary data.</text>
</comment>
<dbReference type="NCBIfam" id="TIGR01511">
    <property type="entry name" value="ATPase-IB1_Cu"/>
    <property type="match status" value="1"/>
</dbReference>
<dbReference type="Gene3D" id="3.40.1110.10">
    <property type="entry name" value="Calcium-transporting ATPase, cytoplasmic domain N"/>
    <property type="match status" value="2"/>
</dbReference>
<evidence type="ECO:0000256" key="3">
    <source>
        <dbReference type="ARBA" id="ARBA00012517"/>
    </source>
</evidence>
<keyword evidence="9" id="KW-0187">Copper transport</keyword>
<dbReference type="InterPro" id="IPR044492">
    <property type="entry name" value="P_typ_ATPase_HD_dom"/>
</dbReference>
<protein>
    <recommendedName>
        <fullName evidence="3">P-type Cu(+) transporter</fullName>
        <ecNumber evidence="3">7.2.2.8</ecNumber>
    </recommendedName>
</protein>
<comment type="subcellular location">
    <subcellularLocation>
        <location evidence="1">Cell membrane</location>
        <topology evidence="1">Multi-pass membrane protein</topology>
    </subcellularLocation>
</comment>
<proteinExistence type="inferred from homology"/>
<evidence type="ECO:0000256" key="17">
    <source>
        <dbReference type="RuleBase" id="RU362081"/>
    </source>
</evidence>
<dbReference type="InterPro" id="IPR017969">
    <property type="entry name" value="Heavy-metal-associated_CS"/>
</dbReference>
<dbReference type="InterPro" id="IPR059000">
    <property type="entry name" value="ATPase_P-type_domA"/>
</dbReference>
<keyword evidence="17" id="KW-1003">Cell membrane</keyword>
<dbReference type="InterPro" id="IPR008250">
    <property type="entry name" value="ATPase_P-typ_transduc_dom_A_sf"/>
</dbReference>
<dbReference type="SUPFAM" id="SSF81665">
    <property type="entry name" value="Calcium ATPase, transmembrane domain M"/>
    <property type="match status" value="1"/>
</dbReference>
<dbReference type="Gene3D" id="3.30.70.100">
    <property type="match status" value="1"/>
</dbReference>
<evidence type="ECO:0000256" key="10">
    <source>
        <dbReference type="ARBA" id="ARBA00022840"/>
    </source>
</evidence>
<evidence type="ECO:0000313" key="19">
    <source>
        <dbReference type="EMBL" id="EYE88868.1"/>
    </source>
</evidence>
<feature type="transmembrane region" description="Helical" evidence="17">
    <location>
        <begin position="162"/>
        <end position="182"/>
    </location>
</feature>
<keyword evidence="15 17" id="KW-0472">Membrane</keyword>
<evidence type="ECO:0000256" key="7">
    <source>
        <dbReference type="ARBA" id="ARBA00022737"/>
    </source>
</evidence>
<dbReference type="CDD" id="cd00371">
    <property type="entry name" value="HMA"/>
    <property type="match status" value="1"/>
</dbReference>
<evidence type="ECO:0000256" key="1">
    <source>
        <dbReference type="ARBA" id="ARBA00004651"/>
    </source>
</evidence>
<evidence type="ECO:0000256" key="15">
    <source>
        <dbReference type="ARBA" id="ARBA00023136"/>
    </source>
</evidence>
<dbReference type="InterPro" id="IPR023299">
    <property type="entry name" value="ATPase_P-typ_cyto_dom_N"/>
</dbReference>
<dbReference type="PANTHER" id="PTHR43520:SF8">
    <property type="entry name" value="P-TYPE CU(+) TRANSPORTER"/>
    <property type="match status" value="1"/>
</dbReference>
<dbReference type="SFLD" id="SFLDG00002">
    <property type="entry name" value="C1.7:_P-type_atpase_like"/>
    <property type="match status" value="1"/>
</dbReference>
<dbReference type="Pfam" id="PF00702">
    <property type="entry name" value="Hydrolase"/>
    <property type="match status" value="1"/>
</dbReference>
<evidence type="ECO:0000256" key="8">
    <source>
        <dbReference type="ARBA" id="ARBA00022741"/>
    </source>
</evidence>
<evidence type="ECO:0000256" key="2">
    <source>
        <dbReference type="ARBA" id="ARBA00006024"/>
    </source>
</evidence>
<dbReference type="InterPro" id="IPR001757">
    <property type="entry name" value="P_typ_ATPase"/>
</dbReference>
<keyword evidence="4" id="KW-0813">Transport</keyword>
<dbReference type="FunFam" id="2.70.150.10:FF:000002">
    <property type="entry name" value="Copper-transporting ATPase 1, putative"/>
    <property type="match status" value="1"/>
</dbReference>
<dbReference type="AlphaFoldDB" id="A0A017RVR2"/>
<organism evidence="19 20">
    <name type="scientific">Fervidicella metallireducens AeB</name>
    <dbReference type="NCBI Taxonomy" id="1403537"/>
    <lineage>
        <taxon>Bacteria</taxon>
        <taxon>Bacillati</taxon>
        <taxon>Bacillota</taxon>
        <taxon>Clostridia</taxon>
        <taxon>Eubacteriales</taxon>
        <taxon>Clostridiaceae</taxon>
        <taxon>Fervidicella</taxon>
    </lineage>
</organism>
<evidence type="ECO:0000259" key="18">
    <source>
        <dbReference type="PROSITE" id="PS50846"/>
    </source>
</evidence>
<dbReference type="GO" id="GO:0140581">
    <property type="term" value="F:P-type monovalent copper transporter activity"/>
    <property type="evidence" value="ECO:0007669"/>
    <property type="project" value="UniProtKB-EC"/>
</dbReference>
<keyword evidence="14" id="KW-0406">Ion transport</keyword>
<dbReference type="GO" id="GO:0005524">
    <property type="term" value="F:ATP binding"/>
    <property type="evidence" value="ECO:0007669"/>
    <property type="project" value="UniProtKB-UniRule"/>
</dbReference>
<evidence type="ECO:0000256" key="14">
    <source>
        <dbReference type="ARBA" id="ARBA00023065"/>
    </source>
</evidence>
<dbReference type="OrthoDB" id="9813266at2"/>
<dbReference type="PRINTS" id="PR00119">
    <property type="entry name" value="CATATPASE"/>
</dbReference>
<feature type="transmembrane region" description="Helical" evidence="17">
    <location>
        <begin position="344"/>
        <end position="365"/>
    </location>
</feature>
<keyword evidence="13" id="KW-0186">Copper</keyword>
<dbReference type="InterPro" id="IPR023298">
    <property type="entry name" value="ATPase_P-typ_TM_dom_sf"/>
</dbReference>
<dbReference type="FunFam" id="3.40.50.1000:FF:000031">
    <property type="entry name" value="Probable copper-transporting ATPase HMA5"/>
    <property type="match status" value="1"/>
</dbReference>
<feature type="domain" description="HMA" evidence="18">
    <location>
        <begin position="2"/>
        <end position="68"/>
    </location>
</feature>
<feature type="transmembrane region" description="Helical" evidence="17">
    <location>
        <begin position="371"/>
        <end position="393"/>
    </location>
</feature>
<dbReference type="PROSITE" id="PS01047">
    <property type="entry name" value="HMA_1"/>
    <property type="match status" value="1"/>
</dbReference>
<comment type="similarity">
    <text evidence="2 17">Belongs to the cation transport ATPase (P-type) (TC 3.A.3) family. Type IB subfamily.</text>
</comment>
<evidence type="ECO:0000256" key="6">
    <source>
        <dbReference type="ARBA" id="ARBA00022723"/>
    </source>
</evidence>
<keyword evidence="11" id="KW-1278">Translocase</keyword>
<dbReference type="RefSeq" id="WP_035378942.1">
    <property type="nucleotide sequence ID" value="NZ_AZQP01000012.1"/>
</dbReference>
<dbReference type="EMBL" id="AZQP01000012">
    <property type="protein sequence ID" value="EYE88868.1"/>
    <property type="molecule type" value="Genomic_DNA"/>
</dbReference>
<feature type="transmembrane region" description="Helical" evidence="17">
    <location>
        <begin position="714"/>
        <end position="733"/>
    </location>
</feature>
<dbReference type="Pfam" id="PF00403">
    <property type="entry name" value="HMA"/>
    <property type="match status" value="1"/>
</dbReference>
<reference evidence="19 20" key="1">
    <citation type="journal article" date="2014" name="Genome Announc.">
        <title>Draft Genome Sequence of Fervidicella metallireducens Strain AeBT, an Iron-Reducing Thermoanaerobe from the Great Artesian Basin.</title>
        <authorList>
            <person name="Patel B.K."/>
        </authorList>
    </citation>
    <scope>NUCLEOTIDE SEQUENCE [LARGE SCALE GENOMIC DNA]</scope>
    <source>
        <strain evidence="19 20">AeB</strain>
    </source>
</reference>
<keyword evidence="5 17" id="KW-0812">Transmembrane</keyword>
<evidence type="ECO:0000313" key="20">
    <source>
        <dbReference type="Proteomes" id="UP000019681"/>
    </source>
</evidence>
<dbReference type="PROSITE" id="PS50846">
    <property type="entry name" value="HMA_2"/>
    <property type="match status" value="1"/>
</dbReference>
<dbReference type="PROSITE" id="PS00154">
    <property type="entry name" value="ATPASE_E1_E2"/>
    <property type="match status" value="1"/>
</dbReference>
<dbReference type="PRINTS" id="PR00943">
    <property type="entry name" value="CUATPASE"/>
</dbReference>
<dbReference type="Gene3D" id="2.70.150.10">
    <property type="entry name" value="Calcium-transporting ATPase, cytoplasmic transduction domain A"/>
    <property type="match status" value="1"/>
</dbReference>
<dbReference type="InterPro" id="IPR023214">
    <property type="entry name" value="HAD_sf"/>
</dbReference>
<evidence type="ECO:0000256" key="5">
    <source>
        <dbReference type="ARBA" id="ARBA00022692"/>
    </source>
</evidence>
<dbReference type="GO" id="GO:0005507">
    <property type="term" value="F:copper ion binding"/>
    <property type="evidence" value="ECO:0007669"/>
    <property type="project" value="TreeGrafter"/>
</dbReference>
<dbReference type="InterPro" id="IPR018303">
    <property type="entry name" value="ATPase_P-typ_P_site"/>
</dbReference>
<evidence type="ECO:0000256" key="9">
    <source>
        <dbReference type="ARBA" id="ARBA00022796"/>
    </source>
</evidence>
<dbReference type="NCBIfam" id="TIGR01494">
    <property type="entry name" value="ATPase_P-type"/>
    <property type="match status" value="1"/>
</dbReference>
<comment type="catalytic activity">
    <reaction evidence="16">
        <text>Cu(+)(in) + ATP + H2O = Cu(+)(out) + ADP + phosphate + H(+)</text>
        <dbReference type="Rhea" id="RHEA:25792"/>
        <dbReference type="ChEBI" id="CHEBI:15377"/>
        <dbReference type="ChEBI" id="CHEBI:15378"/>
        <dbReference type="ChEBI" id="CHEBI:30616"/>
        <dbReference type="ChEBI" id="CHEBI:43474"/>
        <dbReference type="ChEBI" id="CHEBI:49552"/>
        <dbReference type="ChEBI" id="CHEBI:456216"/>
        <dbReference type="EC" id="7.2.2.8"/>
    </reaction>
</comment>
<dbReference type="Gene3D" id="3.40.50.1000">
    <property type="entry name" value="HAD superfamily/HAD-like"/>
    <property type="match status" value="1"/>
</dbReference>
<evidence type="ECO:0000256" key="11">
    <source>
        <dbReference type="ARBA" id="ARBA00022967"/>
    </source>
</evidence>
<dbReference type="SFLD" id="SFLDS00003">
    <property type="entry name" value="Haloacid_Dehalogenase"/>
    <property type="match status" value="1"/>
</dbReference>
<dbReference type="PANTHER" id="PTHR43520">
    <property type="entry name" value="ATP7, ISOFORM B"/>
    <property type="match status" value="1"/>
</dbReference>
<dbReference type="GO" id="GO:0005886">
    <property type="term" value="C:plasma membrane"/>
    <property type="evidence" value="ECO:0007669"/>
    <property type="project" value="UniProtKB-SubCell"/>
</dbReference>
<name>A0A017RVR2_9CLOT</name>
<keyword evidence="6 17" id="KW-0479">Metal-binding</keyword>
<evidence type="ECO:0000256" key="4">
    <source>
        <dbReference type="ARBA" id="ARBA00022448"/>
    </source>
</evidence>
<dbReference type="SUPFAM" id="SSF56784">
    <property type="entry name" value="HAD-like"/>
    <property type="match status" value="1"/>
</dbReference>
<dbReference type="Pfam" id="PF00122">
    <property type="entry name" value="E1-E2_ATPase"/>
    <property type="match status" value="1"/>
</dbReference>
<gene>
    <name evidence="19" type="ORF">Q428_05705</name>
</gene>
<keyword evidence="7" id="KW-0677">Repeat</keyword>
<dbReference type="FunFam" id="3.30.70.100:FF:000005">
    <property type="entry name" value="Copper-exporting P-type ATPase A"/>
    <property type="match status" value="1"/>
</dbReference>
<evidence type="ECO:0000256" key="13">
    <source>
        <dbReference type="ARBA" id="ARBA00023008"/>
    </source>
</evidence>
<dbReference type="InterPro" id="IPR027256">
    <property type="entry name" value="P-typ_ATPase_IB"/>
</dbReference>
<evidence type="ECO:0000256" key="16">
    <source>
        <dbReference type="ARBA" id="ARBA00049289"/>
    </source>
</evidence>
<accession>A0A017RVR2</accession>
<dbReference type="STRING" id="1403537.Q428_05705"/>
<feature type="transmembrane region" description="Helical" evidence="17">
    <location>
        <begin position="188"/>
        <end position="207"/>
    </location>
</feature>
<dbReference type="GO" id="GO:0043682">
    <property type="term" value="F:P-type divalent copper transporter activity"/>
    <property type="evidence" value="ECO:0007669"/>
    <property type="project" value="TreeGrafter"/>
</dbReference>
<sequence length="742" mass="80267">MQNKIFKIEGMTCAACAKAVERAVKKLDGIIEANVNFATEKLNVTYEPSKLKVYDIKKAIEKAGYKALDDEVHLDKGKKEEETNHLWRRFIFSLTFTIPLLIISMGHMLGYQLPKIIDPMINPSNFGTIQLVLVIPIMVAGNKFFKTGFKSLVKGTPNMDSLIAIGTSAAFLYGLFAIYQILNGNIDYAYELYFESAGVILTLITLGKYLEAVTKGKTSEAIKKLIGLAPKTARIIRNDEEIEILIDKVEVGDIIVVKPGEKLPVDGEIVDGTTSIDESMLTGESIPVEKTVGDKVIGASINKNGLIRYKATKVGQDTVLAQIIKLVEEAQGSKAPIARMADMISGYFVPTVIGLALISSIAWYIIGETPIFVLTIFISVLIIACPCALGLATPTAIMVGTGKGAENGILIKNGTALETAYKIQTIVFDKTGTITEGKPKVTDIVTKGDCDRDYLLQLAASAEKGSEHPLGEAIVRAAEEEKIELKKLESFRAIPGYGVEVKIDNSFILLGNKRLMIKEGIPLEKMEEVSYDLACQGKTPMYISIDGKLSGIIAVADTVKENSKKAINILCKMGIEVAMITGDNKKTAEAIAKQVGINRVLAEVLPQDKAVEVAKLQGEGKKVAMVGDGINDAPALAQADLGIAIGSGTDVAIESADIILMRSDLLDVPTAIQLSRHTIKNIKQNLFWAFGYNVLCIPVAMGVLYLFGGPLLNPIIAAFVMSFSSVSVLMNALRLKKFKPLK</sequence>
<dbReference type="GO" id="GO:0016887">
    <property type="term" value="F:ATP hydrolysis activity"/>
    <property type="evidence" value="ECO:0007669"/>
    <property type="project" value="InterPro"/>
</dbReference>
<dbReference type="GO" id="GO:0055070">
    <property type="term" value="P:copper ion homeostasis"/>
    <property type="evidence" value="ECO:0007669"/>
    <property type="project" value="TreeGrafter"/>
</dbReference>
<feature type="transmembrane region" description="Helical" evidence="17">
    <location>
        <begin position="686"/>
        <end position="708"/>
    </location>
</feature>
<dbReference type="NCBIfam" id="TIGR01525">
    <property type="entry name" value="ATPase-IB_hvy"/>
    <property type="match status" value="1"/>
</dbReference>
<keyword evidence="10 17" id="KW-0067">ATP-binding</keyword>
<dbReference type="InterPro" id="IPR036163">
    <property type="entry name" value="HMA_dom_sf"/>
</dbReference>
<dbReference type="Proteomes" id="UP000019681">
    <property type="component" value="Unassembled WGS sequence"/>
</dbReference>
<evidence type="ECO:0000256" key="12">
    <source>
        <dbReference type="ARBA" id="ARBA00022989"/>
    </source>
</evidence>
<dbReference type="SFLD" id="SFLDF00027">
    <property type="entry name" value="p-type_atpase"/>
    <property type="match status" value="1"/>
</dbReference>
<keyword evidence="20" id="KW-1185">Reference proteome</keyword>
<dbReference type="EC" id="7.2.2.8" evidence="3"/>
<dbReference type="InterPro" id="IPR006121">
    <property type="entry name" value="HMA_dom"/>
</dbReference>
<dbReference type="CDD" id="cd02094">
    <property type="entry name" value="P-type_ATPase_Cu-like"/>
    <property type="match status" value="1"/>
</dbReference>
<dbReference type="InterPro" id="IPR036412">
    <property type="entry name" value="HAD-like_sf"/>
</dbReference>
<keyword evidence="8 17" id="KW-0547">Nucleotide-binding</keyword>
<feature type="transmembrane region" description="Helical" evidence="17">
    <location>
        <begin position="86"/>
        <end position="109"/>
    </location>
</feature>
<dbReference type="SUPFAM" id="SSF55008">
    <property type="entry name" value="HMA, heavy metal-associated domain"/>
    <property type="match status" value="1"/>
</dbReference>
<keyword evidence="12 17" id="KW-1133">Transmembrane helix</keyword>
<dbReference type="SUPFAM" id="SSF81653">
    <property type="entry name" value="Calcium ATPase, transduction domain A"/>
    <property type="match status" value="1"/>
</dbReference>
<feature type="transmembrane region" description="Helical" evidence="17">
    <location>
        <begin position="121"/>
        <end position="141"/>
    </location>
</feature>